<sequence length="230" mass="26481">MRAALMWTINDFPAYDMLSGWGTHGRMGCPYCMECTKAFTLDKGGKSSWFNCHRRFLPSNHPFRKNKTNFKKDEWVTDLPLPRLSPVAIWNQVRELPKFTDTGKAYPESEINQIPWECNISGDVRMKKFFHVLSRDKATSSINLEASETQHPSESIKVVDYELLETDPGIRPPISSYHHDIQNEVIKDVDFAKIGLICMIGLIIVNLRTWHFACHVFCLRMSLNTGEITL</sequence>
<dbReference type="PANTHER" id="PTHR10775">
    <property type="entry name" value="OS08G0208400 PROTEIN"/>
    <property type="match status" value="1"/>
</dbReference>
<organism evidence="1 2">
    <name type="scientific">Vicia faba</name>
    <name type="common">Broad bean</name>
    <name type="synonym">Faba vulgaris</name>
    <dbReference type="NCBI Taxonomy" id="3906"/>
    <lineage>
        <taxon>Eukaryota</taxon>
        <taxon>Viridiplantae</taxon>
        <taxon>Streptophyta</taxon>
        <taxon>Embryophyta</taxon>
        <taxon>Tracheophyta</taxon>
        <taxon>Spermatophyta</taxon>
        <taxon>Magnoliopsida</taxon>
        <taxon>eudicotyledons</taxon>
        <taxon>Gunneridae</taxon>
        <taxon>Pentapetalae</taxon>
        <taxon>rosids</taxon>
        <taxon>fabids</taxon>
        <taxon>Fabales</taxon>
        <taxon>Fabaceae</taxon>
        <taxon>Papilionoideae</taxon>
        <taxon>50 kb inversion clade</taxon>
        <taxon>NPAAA clade</taxon>
        <taxon>Hologalegina</taxon>
        <taxon>IRL clade</taxon>
        <taxon>Fabeae</taxon>
        <taxon>Vicia</taxon>
    </lineage>
</organism>
<dbReference type="EMBL" id="CATIWC010000867">
    <property type="protein sequence ID" value="CAI8583616.1"/>
    <property type="molecule type" value="Genomic_DNA"/>
</dbReference>
<dbReference type="Pfam" id="PF02992">
    <property type="entry name" value="Transposase_21"/>
    <property type="match status" value="1"/>
</dbReference>
<dbReference type="PANTHER" id="PTHR10775:SF188">
    <property type="entry name" value="TRANSPOSASE-ASSOCIATED DOMAIN-CONTAINING PROTEIN"/>
    <property type="match status" value="1"/>
</dbReference>
<protein>
    <submittedName>
        <fullName evidence="1">Uncharacterized protein</fullName>
    </submittedName>
</protein>
<proteinExistence type="predicted"/>
<evidence type="ECO:0000313" key="2">
    <source>
        <dbReference type="Proteomes" id="UP001157006"/>
    </source>
</evidence>
<name>A0AAV0YCF3_VICFA</name>
<dbReference type="InterPro" id="IPR004242">
    <property type="entry name" value="Transposase_21"/>
</dbReference>
<evidence type="ECO:0000313" key="1">
    <source>
        <dbReference type="EMBL" id="CAI8583616.1"/>
    </source>
</evidence>
<gene>
    <name evidence="1" type="ORF">VFH_U035520</name>
</gene>
<accession>A0AAV0YCF3</accession>
<dbReference type="Proteomes" id="UP001157006">
    <property type="component" value="Unassembled WGS sequence"/>
</dbReference>
<keyword evidence="2" id="KW-1185">Reference proteome</keyword>
<dbReference type="AlphaFoldDB" id="A0AAV0YCF3"/>
<reference evidence="1 2" key="1">
    <citation type="submission" date="2023-01" db="EMBL/GenBank/DDBJ databases">
        <authorList>
            <person name="Kreplak J."/>
        </authorList>
    </citation>
    <scope>NUCLEOTIDE SEQUENCE [LARGE SCALE GENOMIC DNA]</scope>
</reference>
<comment type="caution">
    <text evidence="1">The sequence shown here is derived from an EMBL/GenBank/DDBJ whole genome shotgun (WGS) entry which is preliminary data.</text>
</comment>